<gene>
    <name evidence="8" type="ORF">F7D73_02365</name>
</gene>
<feature type="transmembrane region" description="Helical" evidence="6">
    <location>
        <begin position="66"/>
        <end position="82"/>
    </location>
</feature>
<organism evidence="8 9">
    <name type="scientific">Segatella copri</name>
    <dbReference type="NCBI Taxonomy" id="165179"/>
    <lineage>
        <taxon>Bacteria</taxon>
        <taxon>Pseudomonadati</taxon>
        <taxon>Bacteroidota</taxon>
        <taxon>Bacteroidia</taxon>
        <taxon>Bacteroidales</taxon>
        <taxon>Prevotellaceae</taxon>
        <taxon>Segatella</taxon>
    </lineage>
</organism>
<evidence type="ECO:0000256" key="3">
    <source>
        <dbReference type="ARBA" id="ARBA00022692"/>
    </source>
</evidence>
<protein>
    <submittedName>
        <fullName evidence="8">ComEC/Rec2 family competence protein</fullName>
    </submittedName>
</protein>
<accession>A0A6G1TYF3</accession>
<keyword evidence="2" id="KW-1003">Cell membrane</keyword>
<feature type="transmembrane region" description="Helical" evidence="6">
    <location>
        <begin position="383"/>
        <end position="405"/>
    </location>
</feature>
<reference evidence="8 9" key="1">
    <citation type="submission" date="2019-09" db="EMBL/GenBank/DDBJ databases">
        <title>Distinct polysaccharide growth profiles of human intestinal Prevotella copri isolates.</title>
        <authorList>
            <person name="Fehlner-Peach H."/>
            <person name="Magnabosco C."/>
            <person name="Raghavan V."/>
            <person name="Scher J.U."/>
            <person name="Tett A."/>
            <person name="Cox L.M."/>
            <person name="Gottsegen C."/>
            <person name="Watters A."/>
            <person name="Wiltshire- Gordon J.D."/>
            <person name="Segata N."/>
            <person name="Bonneau R."/>
            <person name="Littman D.R."/>
        </authorList>
    </citation>
    <scope>NUCLEOTIDE SEQUENCE [LARGE SCALE GENOMIC DNA]</scope>
    <source>
        <strain evidence="9">iA622</strain>
    </source>
</reference>
<feature type="domain" description="ComEC/Rec2-related protein" evidence="7">
    <location>
        <begin position="161"/>
        <end position="434"/>
    </location>
</feature>
<evidence type="ECO:0000256" key="6">
    <source>
        <dbReference type="SAM" id="Phobius"/>
    </source>
</evidence>
<dbReference type="InterPro" id="IPR052159">
    <property type="entry name" value="Competence_DNA_uptake"/>
</dbReference>
<dbReference type="Pfam" id="PF03772">
    <property type="entry name" value="Competence"/>
    <property type="match status" value="1"/>
</dbReference>
<proteinExistence type="predicted"/>
<evidence type="ECO:0000256" key="5">
    <source>
        <dbReference type="ARBA" id="ARBA00023136"/>
    </source>
</evidence>
<evidence type="ECO:0000256" key="1">
    <source>
        <dbReference type="ARBA" id="ARBA00004651"/>
    </source>
</evidence>
<evidence type="ECO:0000313" key="8">
    <source>
        <dbReference type="EMBL" id="MQN79820.1"/>
    </source>
</evidence>
<feature type="transmembrane region" description="Helical" evidence="6">
    <location>
        <begin position="345"/>
        <end position="371"/>
    </location>
</feature>
<comment type="subcellular location">
    <subcellularLocation>
        <location evidence="1">Cell membrane</location>
        <topology evidence="1">Multi-pass membrane protein</topology>
    </subcellularLocation>
</comment>
<dbReference type="PANTHER" id="PTHR30619">
    <property type="entry name" value="DNA INTERNALIZATION/COMPETENCE PROTEIN COMEC/REC2"/>
    <property type="match status" value="1"/>
</dbReference>
<feature type="transmembrane region" description="Helical" evidence="6">
    <location>
        <begin position="310"/>
        <end position="333"/>
    </location>
</feature>
<dbReference type="AlphaFoldDB" id="A0A6G1TYF3"/>
<keyword evidence="3 6" id="KW-0812">Transmembrane</keyword>
<feature type="transmembrane region" description="Helical" evidence="6">
    <location>
        <begin position="417"/>
        <end position="437"/>
    </location>
</feature>
<dbReference type="PANTHER" id="PTHR30619:SF1">
    <property type="entry name" value="RECOMBINATION PROTEIN 2"/>
    <property type="match status" value="1"/>
</dbReference>
<evidence type="ECO:0000259" key="7">
    <source>
        <dbReference type="Pfam" id="PF03772"/>
    </source>
</evidence>
<dbReference type="GO" id="GO:0005886">
    <property type="term" value="C:plasma membrane"/>
    <property type="evidence" value="ECO:0007669"/>
    <property type="project" value="UniProtKB-SubCell"/>
</dbReference>
<comment type="caution">
    <text evidence="8">The sequence shown here is derived from an EMBL/GenBank/DDBJ whole genome shotgun (WGS) entry which is preliminary data.</text>
</comment>
<feature type="transmembrane region" description="Helical" evidence="6">
    <location>
        <begin position="91"/>
        <end position="108"/>
    </location>
</feature>
<dbReference type="EMBL" id="VZCB01000020">
    <property type="protein sequence ID" value="MQN79820.1"/>
    <property type="molecule type" value="Genomic_DNA"/>
</dbReference>
<keyword evidence="4 6" id="KW-1133">Transmembrane helix</keyword>
<dbReference type="OrthoDB" id="9761531at2"/>
<dbReference type="Proteomes" id="UP000480425">
    <property type="component" value="Unassembled WGS sequence"/>
</dbReference>
<evidence type="ECO:0000256" key="4">
    <source>
        <dbReference type="ARBA" id="ARBA00022989"/>
    </source>
</evidence>
<feature type="transmembrane region" description="Helical" evidence="6">
    <location>
        <begin position="211"/>
        <end position="228"/>
    </location>
</feature>
<sequence>MLLFVILGAKVIKRCKLCKKKQSIFRILMYLCAQHKVTLHMNIRMNIILSAGIIIARYGYDQMPPVLWLILLLVMTGMAIILRKWILSQHILLYICMFLLGGLLTSYQEYRERKPDTYFTIDELSELDRFQITAQERRAETEQKMKGLGIENEDFGVIAAMALGDKTALDKDTKEVYSVAGASHVLAVSGLHISIIFQLLIMLLGGNRRHIFIIFSALLAIWMYVLFIGMPASAVRSATMLSVYGFVMMTRRKGESLHLLSTALTFMLLWNPLYLFDLSFQMSFAAVGSIIVFMPLLSSLYHPAHRLSQWIWSMLCVSAAAQIGTLPLITYYFGRISCYSLLTTFIAIPAATGILYLCCMLMLLSPFLLLSPTVAPASWLTSWIAKALVSITHFANTAFHLISLAPGASIDGIHLPLPALFCIYAVIGLVYAGWVRIKRIRNKMARSQEDFSPKNALFMNHR</sequence>
<name>A0A6G1TYF3_9BACT</name>
<dbReference type="InterPro" id="IPR004477">
    <property type="entry name" value="ComEC_N"/>
</dbReference>
<dbReference type="NCBIfam" id="TIGR00360">
    <property type="entry name" value="ComEC_N-term"/>
    <property type="match status" value="1"/>
</dbReference>
<feature type="transmembrane region" description="Helical" evidence="6">
    <location>
        <begin position="257"/>
        <end position="276"/>
    </location>
</feature>
<feature type="transmembrane region" description="Helical" evidence="6">
    <location>
        <begin position="282"/>
        <end position="301"/>
    </location>
</feature>
<feature type="transmembrane region" description="Helical" evidence="6">
    <location>
        <begin position="185"/>
        <end position="204"/>
    </location>
</feature>
<keyword evidence="5 6" id="KW-0472">Membrane</keyword>
<evidence type="ECO:0000256" key="2">
    <source>
        <dbReference type="ARBA" id="ARBA00022475"/>
    </source>
</evidence>
<evidence type="ECO:0000313" key="9">
    <source>
        <dbReference type="Proteomes" id="UP000480425"/>
    </source>
</evidence>